<dbReference type="PANTHER" id="PTHR39555:SF1">
    <property type="entry name" value="TYPE IV PILUS INNER MEMBRANE COMPONENT PILO"/>
    <property type="match status" value="1"/>
</dbReference>
<gene>
    <name evidence="1" type="ORF">UFOPK3772_00220</name>
</gene>
<dbReference type="GO" id="GO:0043107">
    <property type="term" value="P:type IV pilus-dependent motility"/>
    <property type="evidence" value="ECO:0007669"/>
    <property type="project" value="InterPro"/>
</dbReference>
<sequence length="229" mass="24330">MTSNRRRNSILLGLGAVIFASAIAWLILLSPRLAQSTDLQAQAESVELMNVSQQRQLSDLTKMAKDAPTAAERVQKLLSRMPQEAQLPELFTQITEAAQDAGIPAEKISAITQAVPVPLDDPTVSATGAVADAQESAQRANIRVAKLDVTVSVTGSLEQVQDFVKNIEGLNRDFLLTGLTVANQSGGDAGADRVATLTTTTFILQSKLPDLVKNVEDLLAQAKTSAQAP</sequence>
<dbReference type="EMBL" id="CAFBNE010000004">
    <property type="protein sequence ID" value="CAB4930498.1"/>
    <property type="molecule type" value="Genomic_DNA"/>
</dbReference>
<dbReference type="AlphaFoldDB" id="A0A6J7IH38"/>
<evidence type="ECO:0000313" key="1">
    <source>
        <dbReference type="EMBL" id="CAB4930498.1"/>
    </source>
</evidence>
<dbReference type="Pfam" id="PF04350">
    <property type="entry name" value="PilO"/>
    <property type="match status" value="1"/>
</dbReference>
<dbReference type="GO" id="GO:0043683">
    <property type="term" value="P:type IV pilus assembly"/>
    <property type="evidence" value="ECO:0007669"/>
    <property type="project" value="InterPro"/>
</dbReference>
<dbReference type="Gene3D" id="3.30.70.60">
    <property type="match status" value="1"/>
</dbReference>
<organism evidence="1">
    <name type="scientific">freshwater metagenome</name>
    <dbReference type="NCBI Taxonomy" id="449393"/>
    <lineage>
        <taxon>unclassified sequences</taxon>
        <taxon>metagenomes</taxon>
        <taxon>ecological metagenomes</taxon>
    </lineage>
</organism>
<dbReference type="InterPro" id="IPR007445">
    <property type="entry name" value="PilO"/>
</dbReference>
<proteinExistence type="predicted"/>
<protein>
    <submittedName>
        <fullName evidence="1">Unannotated protein</fullName>
    </submittedName>
</protein>
<accession>A0A6J7IH38</accession>
<reference evidence="1" key="1">
    <citation type="submission" date="2020-05" db="EMBL/GenBank/DDBJ databases">
        <authorList>
            <person name="Chiriac C."/>
            <person name="Salcher M."/>
            <person name="Ghai R."/>
            <person name="Kavagutti S V."/>
        </authorList>
    </citation>
    <scope>NUCLEOTIDE SEQUENCE</scope>
</reference>
<name>A0A6J7IH38_9ZZZZ</name>
<dbReference type="InterPro" id="IPR014717">
    <property type="entry name" value="Transl_elong_EF1B/ribsomal_bS6"/>
</dbReference>
<dbReference type="PANTHER" id="PTHR39555">
    <property type="entry name" value="FIMBRIAL ASSEMBLY PROTEIN PILO-LIKE PROTEIN-RELATED"/>
    <property type="match status" value="1"/>
</dbReference>